<keyword evidence="1" id="KW-0472">Membrane</keyword>
<evidence type="ECO:0000256" key="1">
    <source>
        <dbReference type="SAM" id="Phobius"/>
    </source>
</evidence>
<dbReference type="Proteomes" id="UP000259030">
    <property type="component" value="Chromosome"/>
</dbReference>
<dbReference type="KEGG" id="dfc:DFI_04555"/>
<feature type="transmembrane region" description="Helical" evidence="1">
    <location>
        <begin position="6"/>
        <end position="25"/>
    </location>
</feature>
<dbReference type="EMBL" id="CP021081">
    <property type="protein sequence ID" value="ASN80376.1"/>
    <property type="molecule type" value="Genomic_DNA"/>
</dbReference>
<reference evidence="2 3" key="1">
    <citation type="submission" date="2017-05" db="EMBL/GenBank/DDBJ databases">
        <title>The complete genome sequence of Deinococcus ficus isolated from the rhizosphere of the Ficus religiosa L. in Taiwan.</title>
        <authorList>
            <person name="Wu K.-M."/>
            <person name="Liao T.-L."/>
            <person name="Liu Y.-M."/>
            <person name="Young C.-C."/>
            <person name="Tsai S.-F."/>
        </authorList>
    </citation>
    <scope>NUCLEOTIDE SEQUENCE [LARGE SCALE GENOMIC DNA]</scope>
    <source>
        <strain evidence="2 3">CC-FR2-10</strain>
    </source>
</reference>
<feature type="transmembrane region" description="Helical" evidence="1">
    <location>
        <begin position="96"/>
        <end position="116"/>
    </location>
</feature>
<evidence type="ECO:0000313" key="3">
    <source>
        <dbReference type="Proteomes" id="UP000259030"/>
    </source>
</evidence>
<gene>
    <name evidence="2" type="ORF">DFI_04555</name>
</gene>
<keyword evidence="1" id="KW-0812">Transmembrane</keyword>
<name>A0A221SUP9_9DEIO</name>
<organism evidence="2 3">
    <name type="scientific">Deinococcus ficus</name>
    <dbReference type="NCBI Taxonomy" id="317577"/>
    <lineage>
        <taxon>Bacteria</taxon>
        <taxon>Thermotogati</taxon>
        <taxon>Deinococcota</taxon>
        <taxon>Deinococci</taxon>
        <taxon>Deinococcales</taxon>
        <taxon>Deinococcaceae</taxon>
        <taxon>Deinococcus</taxon>
    </lineage>
</organism>
<keyword evidence="3" id="KW-1185">Reference proteome</keyword>
<protein>
    <submittedName>
        <fullName evidence="2">Uncharacterized protein</fullName>
    </submittedName>
</protein>
<feature type="transmembrane region" description="Helical" evidence="1">
    <location>
        <begin position="37"/>
        <end position="59"/>
    </location>
</feature>
<proteinExistence type="predicted"/>
<accession>A0A221SUP9</accession>
<keyword evidence="1" id="KW-1133">Transmembrane helix</keyword>
<dbReference type="STRING" id="317577.GCA_000419625_00226"/>
<sequence length="123" mass="13077">MLRAAFWLTALIFLPVGLFLYFLPVDVQLALGVSPMWLARVAGGILTVWGVFLFAASAAPDLVKTGALVGANLLTVATLLPALLRTGEQMPDGLRLALLGLTGLLGLLAVVAIFAFPSRRYRL</sequence>
<dbReference type="RefSeq" id="WP_027462108.1">
    <property type="nucleotide sequence ID" value="NZ_CP021081.1"/>
</dbReference>
<evidence type="ECO:0000313" key="2">
    <source>
        <dbReference type="EMBL" id="ASN80376.1"/>
    </source>
</evidence>
<feature type="transmembrane region" description="Helical" evidence="1">
    <location>
        <begin position="65"/>
        <end position="84"/>
    </location>
</feature>
<dbReference type="AlphaFoldDB" id="A0A221SUP9"/>